<comment type="cofactor">
    <cofactor evidence="5">
        <name>Mg(2+)</name>
        <dbReference type="ChEBI" id="CHEBI:18420"/>
    </cofactor>
</comment>
<dbReference type="GO" id="GO:0009396">
    <property type="term" value="P:folic acid-containing compound biosynthetic process"/>
    <property type="evidence" value="ECO:0007669"/>
    <property type="project" value="TreeGrafter"/>
</dbReference>
<feature type="region of interest" description="Disordered" evidence="6">
    <location>
        <begin position="1"/>
        <end position="25"/>
    </location>
</feature>
<feature type="binding site" evidence="4">
    <location>
        <begin position="5"/>
        <end position="9"/>
    </location>
    <ligand>
        <name>ATP</name>
        <dbReference type="ChEBI" id="CHEBI:30616"/>
    </ligand>
</feature>
<dbReference type="Gene3D" id="3.40.50.10420">
    <property type="entry name" value="NagB/RpiA/CoA transferase-like"/>
    <property type="match status" value="1"/>
</dbReference>
<feature type="compositionally biased region" description="Basic and acidic residues" evidence="6">
    <location>
        <begin position="1"/>
        <end position="10"/>
    </location>
</feature>
<evidence type="ECO:0000256" key="3">
    <source>
        <dbReference type="ARBA" id="ARBA00022840"/>
    </source>
</evidence>
<keyword evidence="2 4" id="KW-0547">Nucleotide-binding</keyword>
<evidence type="ECO:0000256" key="1">
    <source>
        <dbReference type="ARBA" id="ARBA00010638"/>
    </source>
</evidence>
<dbReference type="InterPro" id="IPR002698">
    <property type="entry name" value="FTHF_cligase"/>
</dbReference>
<proteinExistence type="inferred from homology"/>
<gene>
    <name evidence="7" type="ORF">G9U51_07575</name>
</gene>
<reference evidence="7" key="1">
    <citation type="submission" date="2020-03" db="EMBL/GenBank/DDBJ databases">
        <title>Draft sequencing of Calidifontibacter sp. DB0510.</title>
        <authorList>
            <person name="Kim D.-U."/>
        </authorList>
    </citation>
    <scope>NUCLEOTIDE SEQUENCE</scope>
    <source>
        <strain evidence="7">DB0510</strain>
    </source>
</reference>
<dbReference type="EC" id="6.3.3.2" evidence="5"/>
<dbReference type="Proteomes" id="UP000744769">
    <property type="component" value="Unassembled WGS sequence"/>
</dbReference>
<dbReference type="EMBL" id="JAAOIV010000004">
    <property type="protein sequence ID" value="NHN55639.1"/>
    <property type="molecule type" value="Genomic_DNA"/>
</dbReference>
<dbReference type="NCBIfam" id="TIGR02727">
    <property type="entry name" value="MTHFS_bact"/>
    <property type="match status" value="1"/>
</dbReference>
<keyword evidence="5" id="KW-0460">Magnesium</keyword>
<keyword evidence="8" id="KW-1185">Reference proteome</keyword>
<dbReference type="GO" id="GO:0005524">
    <property type="term" value="F:ATP binding"/>
    <property type="evidence" value="ECO:0007669"/>
    <property type="project" value="UniProtKB-KW"/>
</dbReference>
<evidence type="ECO:0000256" key="5">
    <source>
        <dbReference type="RuleBase" id="RU361279"/>
    </source>
</evidence>
<name>A0A967EA91_9MICO</name>
<organism evidence="7 8">
    <name type="scientific">Metallococcus carri</name>
    <dbReference type="NCBI Taxonomy" id="1656884"/>
    <lineage>
        <taxon>Bacteria</taxon>
        <taxon>Bacillati</taxon>
        <taxon>Actinomycetota</taxon>
        <taxon>Actinomycetes</taxon>
        <taxon>Micrococcales</taxon>
        <taxon>Dermacoccaceae</taxon>
        <taxon>Metallococcus</taxon>
    </lineage>
</organism>
<protein>
    <recommendedName>
        <fullName evidence="5">5-formyltetrahydrofolate cyclo-ligase</fullName>
        <ecNumber evidence="5">6.3.3.2</ecNumber>
    </recommendedName>
</protein>
<dbReference type="SUPFAM" id="SSF100950">
    <property type="entry name" value="NagB/RpiA/CoA transferase-like"/>
    <property type="match status" value="1"/>
</dbReference>
<dbReference type="PANTHER" id="PTHR23407:SF1">
    <property type="entry name" value="5-FORMYLTETRAHYDROFOLATE CYCLO-LIGASE"/>
    <property type="match status" value="1"/>
</dbReference>
<evidence type="ECO:0000256" key="6">
    <source>
        <dbReference type="SAM" id="MobiDB-lite"/>
    </source>
</evidence>
<dbReference type="Pfam" id="PF01812">
    <property type="entry name" value="5-FTHF_cyc-lig"/>
    <property type="match status" value="1"/>
</dbReference>
<dbReference type="GO" id="GO:0035999">
    <property type="term" value="P:tetrahydrofolate interconversion"/>
    <property type="evidence" value="ECO:0007669"/>
    <property type="project" value="TreeGrafter"/>
</dbReference>
<dbReference type="GO" id="GO:0046872">
    <property type="term" value="F:metal ion binding"/>
    <property type="evidence" value="ECO:0007669"/>
    <property type="project" value="UniProtKB-KW"/>
</dbReference>
<evidence type="ECO:0000313" key="8">
    <source>
        <dbReference type="Proteomes" id="UP000744769"/>
    </source>
</evidence>
<sequence length="189" mass="20617">MTNDKDELRARLRAGRRARRDAWTRQQREQAAEAIATALAAHLDARHTPPGVAATYDPLPSEPPVERATQLLRERGWTVLHPTTLDDLDLSWHSVDDPDTDLGLDAIARARLILTPAMAVDRDGHRIGKGGGCYDRALRRSTEGADVIALVFDDEVLDAVPHEPHDRPVGAVLTPSAGVRALPLRGLGD</sequence>
<dbReference type="PIRSF" id="PIRSF006806">
    <property type="entry name" value="FTHF_cligase"/>
    <property type="match status" value="1"/>
</dbReference>
<feature type="binding site" evidence="4">
    <location>
        <begin position="126"/>
        <end position="134"/>
    </location>
    <ligand>
        <name>ATP</name>
        <dbReference type="ChEBI" id="CHEBI:30616"/>
    </ligand>
</feature>
<accession>A0A967EA91</accession>
<evidence type="ECO:0000313" key="7">
    <source>
        <dbReference type="EMBL" id="NHN55639.1"/>
    </source>
</evidence>
<dbReference type="PANTHER" id="PTHR23407">
    <property type="entry name" value="ATPASE INHIBITOR/5-FORMYLTETRAHYDROFOLATE CYCLO-LIGASE"/>
    <property type="match status" value="1"/>
</dbReference>
<comment type="caution">
    <text evidence="7">The sequence shown here is derived from an EMBL/GenBank/DDBJ whole genome shotgun (WGS) entry which is preliminary data.</text>
</comment>
<dbReference type="InterPro" id="IPR037171">
    <property type="entry name" value="NagB/RpiA_transferase-like"/>
</dbReference>
<comment type="similarity">
    <text evidence="1 5">Belongs to the 5-formyltetrahydrofolate cyclo-ligase family.</text>
</comment>
<keyword evidence="5" id="KW-0479">Metal-binding</keyword>
<evidence type="ECO:0000256" key="4">
    <source>
        <dbReference type="PIRSR" id="PIRSR006806-1"/>
    </source>
</evidence>
<dbReference type="InterPro" id="IPR024185">
    <property type="entry name" value="FTHF_cligase-like_sf"/>
</dbReference>
<keyword evidence="7" id="KW-0436">Ligase</keyword>
<comment type="catalytic activity">
    <reaction evidence="5">
        <text>(6S)-5-formyl-5,6,7,8-tetrahydrofolate + ATP = (6R)-5,10-methenyltetrahydrofolate + ADP + phosphate</text>
        <dbReference type="Rhea" id="RHEA:10488"/>
        <dbReference type="ChEBI" id="CHEBI:30616"/>
        <dbReference type="ChEBI" id="CHEBI:43474"/>
        <dbReference type="ChEBI" id="CHEBI:57455"/>
        <dbReference type="ChEBI" id="CHEBI:57457"/>
        <dbReference type="ChEBI" id="CHEBI:456216"/>
        <dbReference type="EC" id="6.3.3.2"/>
    </reaction>
</comment>
<keyword evidence="3 4" id="KW-0067">ATP-binding</keyword>
<dbReference type="RefSeq" id="WP_166195534.1">
    <property type="nucleotide sequence ID" value="NZ_JAAOIV010000004.1"/>
</dbReference>
<evidence type="ECO:0000256" key="2">
    <source>
        <dbReference type="ARBA" id="ARBA00022741"/>
    </source>
</evidence>
<feature type="binding site" evidence="4">
    <location>
        <position position="62"/>
    </location>
    <ligand>
        <name>substrate</name>
    </ligand>
</feature>
<dbReference type="GO" id="GO:0030272">
    <property type="term" value="F:5-formyltetrahydrofolate cyclo-ligase activity"/>
    <property type="evidence" value="ECO:0007669"/>
    <property type="project" value="UniProtKB-EC"/>
</dbReference>
<dbReference type="AlphaFoldDB" id="A0A967EA91"/>